<feature type="domain" description="DUF4190" evidence="3">
    <location>
        <begin position="90"/>
        <end position="149"/>
    </location>
</feature>
<dbReference type="EMBL" id="STGX01000017">
    <property type="protein sequence ID" value="THV24565.1"/>
    <property type="molecule type" value="Genomic_DNA"/>
</dbReference>
<proteinExistence type="predicted"/>
<dbReference type="InterPro" id="IPR025241">
    <property type="entry name" value="DUF4190"/>
</dbReference>
<feature type="transmembrane region" description="Helical" evidence="1">
    <location>
        <begin position="91"/>
        <end position="118"/>
    </location>
</feature>
<dbReference type="OrthoDB" id="3748531at2"/>
<dbReference type="PANTHER" id="PTHR40763:SF4">
    <property type="entry name" value="DUF1707 DOMAIN-CONTAINING PROTEIN"/>
    <property type="match status" value="1"/>
</dbReference>
<evidence type="ECO:0000256" key="1">
    <source>
        <dbReference type="SAM" id="Phobius"/>
    </source>
</evidence>
<dbReference type="PANTHER" id="PTHR40763">
    <property type="entry name" value="MEMBRANE PROTEIN-RELATED"/>
    <property type="match status" value="1"/>
</dbReference>
<dbReference type="Pfam" id="PF13828">
    <property type="entry name" value="DUF4190"/>
    <property type="match status" value="1"/>
</dbReference>
<sequence length="158" mass="17406">MNRPDPGRMRISDDEREQVAAQLREALDSGRLQLHEFDERSRGLYEAQTYAEVARLLDDLPAARLPVPAEAAPAPERAPERSGKANLMGHVALGMGVMSFVSFMPFTVLAIVFGLIGIDNHRKGEADTRSFALAGLVLGAVSVPVWILFFVLGALYWW</sequence>
<comment type="caution">
    <text evidence="4">The sequence shown here is derived from an EMBL/GenBank/DDBJ whole genome shotgun (WGS) entry which is preliminary data.</text>
</comment>
<dbReference type="RefSeq" id="WP_136531534.1">
    <property type="nucleotide sequence ID" value="NZ_STGX01000017.1"/>
</dbReference>
<evidence type="ECO:0000313" key="4">
    <source>
        <dbReference type="EMBL" id="THV24565.1"/>
    </source>
</evidence>
<keyword evidence="1" id="KW-0472">Membrane</keyword>
<dbReference type="InterPro" id="IPR012551">
    <property type="entry name" value="DUF1707_SHOCT-like"/>
</dbReference>
<keyword evidence="5" id="KW-1185">Reference proteome</keyword>
<organism evidence="4 5">
    <name type="scientific">Glycomyces paridis</name>
    <dbReference type="NCBI Taxonomy" id="2126555"/>
    <lineage>
        <taxon>Bacteria</taxon>
        <taxon>Bacillati</taxon>
        <taxon>Actinomycetota</taxon>
        <taxon>Actinomycetes</taxon>
        <taxon>Glycomycetales</taxon>
        <taxon>Glycomycetaceae</taxon>
        <taxon>Glycomyces</taxon>
    </lineage>
</organism>
<accession>A0A4S8P5L7</accession>
<dbReference type="Proteomes" id="UP000305792">
    <property type="component" value="Unassembled WGS sequence"/>
</dbReference>
<keyword evidence="1" id="KW-1133">Transmembrane helix</keyword>
<feature type="transmembrane region" description="Helical" evidence="1">
    <location>
        <begin position="130"/>
        <end position="157"/>
    </location>
</feature>
<dbReference type="AlphaFoldDB" id="A0A4S8P5L7"/>
<name>A0A4S8P5L7_9ACTN</name>
<evidence type="ECO:0000313" key="5">
    <source>
        <dbReference type="Proteomes" id="UP000305792"/>
    </source>
</evidence>
<keyword evidence="1" id="KW-0812">Transmembrane</keyword>
<evidence type="ECO:0000259" key="2">
    <source>
        <dbReference type="Pfam" id="PF08044"/>
    </source>
</evidence>
<feature type="domain" description="DUF1707" evidence="2">
    <location>
        <begin position="9"/>
        <end position="61"/>
    </location>
</feature>
<gene>
    <name evidence="4" type="ORF">E9998_20370</name>
</gene>
<reference evidence="4 5" key="1">
    <citation type="journal article" date="2018" name="Int. J. Syst. Evol. Microbiol.">
        <title>Glycomyces paridis sp. nov., isolated from the medicinal plant Paris polyphylla.</title>
        <authorList>
            <person name="Fang X.M."/>
            <person name="Bai J.L."/>
            <person name="Su J."/>
            <person name="Zhao L.L."/>
            <person name="Liu H.Y."/>
            <person name="Ma B.P."/>
            <person name="Zhang Y.Q."/>
            <person name="Yu L.Y."/>
        </authorList>
    </citation>
    <scope>NUCLEOTIDE SEQUENCE [LARGE SCALE GENOMIC DNA]</scope>
    <source>
        <strain evidence="4 5">CPCC 204357</strain>
    </source>
</reference>
<protein>
    <submittedName>
        <fullName evidence="4">DUF1707 and DUF4190 domain-containing protein</fullName>
    </submittedName>
</protein>
<evidence type="ECO:0000259" key="3">
    <source>
        <dbReference type="Pfam" id="PF13828"/>
    </source>
</evidence>
<dbReference type="Pfam" id="PF08044">
    <property type="entry name" value="DUF1707"/>
    <property type="match status" value="1"/>
</dbReference>